<dbReference type="InterPro" id="IPR029016">
    <property type="entry name" value="GAF-like_dom_sf"/>
</dbReference>
<dbReference type="Pfam" id="PF13185">
    <property type="entry name" value="GAF_2"/>
    <property type="match status" value="1"/>
</dbReference>
<dbReference type="RefSeq" id="WP_260991804.1">
    <property type="nucleotide sequence ID" value="NZ_JAODWD010000001.1"/>
</dbReference>
<dbReference type="InterPro" id="IPR003018">
    <property type="entry name" value="GAF"/>
</dbReference>
<evidence type="ECO:0000313" key="2">
    <source>
        <dbReference type="EMBL" id="MCT7657787.1"/>
    </source>
</evidence>
<proteinExistence type="predicted"/>
<organism evidence="2 3">
    <name type="scientific">Mycobacterium deserti</name>
    <dbReference type="NCBI Taxonomy" id="2978347"/>
    <lineage>
        <taxon>Bacteria</taxon>
        <taxon>Bacillati</taxon>
        <taxon>Actinomycetota</taxon>
        <taxon>Actinomycetes</taxon>
        <taxon>Mycobacteriales</taxon>
        <taxon>Mycobacteriaceae</taxon>
        <taxon>Mycobacterium</taxon>
    </lineage>
</organism>
<dbReference type="EMBL" id="JAODWD010000001">
    <property type="protein sequence ID" value="MCT7657787.1"/>
    <property type="molecule type" value="Genomic_DNA"/>
</dbReference>
<name>A0ABT2M694_9MYCO</name>
<feature type="domain" description="GAF" evidence="1">
    <location>
        <begin position="94"/>
        <end position="240"/>
    </location>
</feature>
<evidence type="ECO:0000313" key="3">
    <source>
        <dbReference type="Proteomes" id="UP001206639"/>
    </source>
</evidence>
<sequence length="249" mass="26676">MTSGLPSFDDWLNHQLVECAREVGEDVATYVARAVASRMVSDLLQAENPSVKELLARLSESEVLTHEGMPDVSAAIGDPDRLRALHRTELLDSPPDEVYDRITRAAAAALDAPHAAVALVDVDRQFFKSAHGMGDGSVEDRQTPLELSICQYAVANGAPLILEDARRDPVFRNHPVVRGGAVAAYLGMPLIDHEGNAIGTLCVFDSKPRLWSTGHVQVLGDLANLVGERIFGSGAGTDAKRPRSAIPPG</sequence>
<dbReference type="SUPFAM" id="SSF55781">
    <property type="entry name" value="GAF domain-like"/>
    <property type="match status" value="1"/>
</dbReference>
<keyword evidence="3" id="KW-1185">Reference proteome</keyword>
<comment type="caution">
    <text evidence="2">The sequence shown here is derived from an EMBL/GenBank/DDBJ whole genome shotgun (WGS) entry which is preliminary data.</text>
</comment>
<gene>
    <name evidence="2" type="ORF">N4S67_05080</name>
</gene>
<reference evidence="3" key="1">
    <citation type="submission" date="2023-07" db="EMBL/GenBank/DDBJ databases">
        <authorList>
            <person name="Deng Y."/>
            <person name="Zhang Y.-Q."/>
        </authorList>
    </citation>
    <scope>NUCLEOTIDE SEQUENCE [LARGE SCALE GENOMIC DNA]</scope>
    <source>
        <strain evidence="3">CPCC 205710</strain>
    </source>
</reference>
<dbReference type="Gene3D" id="3.30.450.40">
    <property type="match status" value="1"/>
</dbReference>
<dbReference type="SMART" id="SM00065">
    <property type="entry name" value="GAF"/>
    <property type="match status" value="1"/>
</dbReference>
<dbReference type="Proteomes" id="UP001206639">
    <property type="component" value="Unassembled WGS sequence"/>
</dbReference>
<protein>
    <submittedName>
        <fullName evidence="2">GAF domain-containing protein</fullName>
    </submittedName>
</protein>
<accession>A0ABT2M694</accession>
<dbReference type="PANTHER" id="PTHR43102">
    <property type="entry name" value="SLR1143 PROTEIN"/>
    <property type="match status" value="1"/>
</dbReference>
<dbReference type="PANTHER" id="PTHR43102:SF2">
    <property type="entry name" value="GAF DOMAIN-CONTAINING PROTEIN"/>
    <property type="match status" value="1"/>
</dbReference>
<evidence type="ECO:0000259" key="1">
    <source>
        <dbReference type="SMART" id="SM00065"/>
    </source>
</evidence>